<comment type="caution">
    <text evidence="1">The sequence shown here is derived from an EMBL/GenBank/DDBJ whole genome shotgun (WGS) entry which is preliminary data.</text>
</comment>
<protein>
    <submittedName>
        <fullName evidence="1">Uncharacterized protein</fullName>
    </submittedName>
</protein>
<proteinExistence type="predicted"/>
<evidence type="ECO:0000313" key="2">
    <source>
        <dbReference type="Proteomes" id="UP000034838"/>
    </source>
</evidence>
<dbReference type="Proteomes" id="UP000034838">
    <property type="component" value="Unassembled WGS sequence"/>
</dbReference>
<name>A0A1J4Q4X9_9ACTN</name>
<sequence>MLSGQEEDEPRAIRAGLLSLLGTSSAAAPGDLVVDDGPCPYCARHHALVATSPTGRRTYFAVVRHTRLVVYAVSPFPVGLGLAVEDADHPGRARRPARLRAQRGSVSRGRCVRPRDGRVEYLVRYVEAEPSSDCVVSVVWEVPHAPAPSGS</sequence>
<dbReference type="AlphaFoldDB" id="A0A1J4Q4X9"/>
<evidence type="ECO:0000313" key="1">
    <source>
        <dbReference type="EMBL" id="OIK28189.1"/>
    </source>
</evidence>
<keyword evidence="2" id="KW-1185">Reference proteome</keyword>
<accession>A0A1J4Q4X9</accession>
<reference evidence="1" key="1">
    <citation type="submission" date="2016-10" db="EMBL/GenBank/DDBJ databases">
        <title>Genome sequence of Streptomyces malaysiense MUSC 136.</title>
        <authorList>
            <person name="Lee L.-H."/>
            <person name="Ser H.-L."/>
        </authorList>
    </citation>
    <scope>NUCLEOTIDE SEQUENCE [LARGE SCALE GENOMIC DNA]</scope>
    <source>
        <strain evidence="1">MUSC 136</strain>
    </source>
</reference>
<dbReference type="EMBL" id="LBDA02000013">
    <property type="protein sequence ID" value="OIK28189.1"/>
    <property type="molecule type" value="Genomic_DNA"/>
</dbReference>
<organism evidence="1 2">
    <name type="scientific">Streptomyces malaysiense</name>
    <dbReference type="NCBI Taxonomy" id="1428626"/>
    <lineage>
        <taxon>Bacteria</taxon>
        <taxon>Bacillati</taxon>
        <taxon>Actinomycetota</taxon>
        <taxon>Actinomycetes</taxon>
        <taxon>Kitasatosporales</taxon>
        <taxon>Streptomycetaceae</taxon>
        <taxon>Streptomyces</taxon>
    </lineage>
</organism>
<gene>
    <name evidence="1" type="ORF">VT52_007485</name>
</gene>